<feature type="domain" description="F-box" evidence="1">
    <location>
        <begin position="15"/>
        <end position="64"/>
    </location>
</feature>
<reference evidence="2 3" key="1">
    <citation type="submission" date="2024-02" db="EMBL/GenBank/DDBJ databases">
        <title>A draft genome for the cacao thread blight pathogen Marasmius crinis-equi.</title>
        <authorList>
            <person name="Cohen S.P."/>
            <person name="Baruah I.K."/>
            <person name="Amoako-Attah I."/>
            <person name="Bukari Y."/>
            <person name="Meinhardt L.W."/>
            <person name="Bailey B.A."/>
        </authorList>
    </citation>
    <scope>NUCLEOTIDE SEQUENCE [LARGE SCALE GENOMIC DNA]</scope>
    <source>
        <strain evidence="2 3">GH-76</strain>
    </source>
</reference>
<dbReference type="InterPro" id="IPR013087">
    <property type="entry name" value="Znf_C2H2_type"/>
</dbReference>
<feature type="domain" description="F-box" evidence="1">
    <location>
        <begin position="551"/>
        <end position="600"/>
    </location>
</feature>
<sequence>MPKQKQEGRQNAIVLHRFKEMPLEIIYEIFCLVAPHDLLRLTRTSKALRKILMSKSSLFVWKASRESAGVPAPMSTMSEPAFARLLFDQHCHFCLTAVVRGILWELMVRCCRECRECDCSALFTTRAAIEEKLFDKNTDYPDVLWKIFPRYHEFPDGSPHSRLFLAQPTRAILLEFEALRDDQRDDWLAGQVEACRTRSKVTRIVSKLEESGWSNELRVADVRNKLQGHELVYQMEPLTDRTWNEIKPVLDEFFRTDIAALVDTLRSSTSRARFDALIKILGHQEQELPRELVFPAVLDIASWQPFRTIIEDPPVWEGSSSSAFDEALLLLPSYVQDWNDKRYERISHTLQAVHLRPTNVGPLLATSLFQCSRQGCVASRCVRSFPSILFHKCSYNIPGQPDWVPYSYWLRPPSCLKLITWSSDSLAIERHSTGVPATQTTCQLFNLDPSTTTLDSMFKLNPLVECLSCKTETGSRLFLRWTAVVDHTHHDNLRAASDEEEEIVSTLEQSVDERRPSLTRFRCRHCTFRSISMKSMSTHMATSHGIPTMQDHDWEFYPFCSMSEILSLLTPYDLLRLSRTSKDLRKILMSKSSLSVWKASRNNAGVPDPMPTMSEPAFARLLFDSHCHFCLTAVVKITPWEIMARCCRKCRDFNLGSAFIPKRDIARELFDGGVDYPEVLWQIFPQYHEKASGYPLPFGLFLAEPTKGILMEFKALKDDQRDSWLEEKLKETKTHTKYVTEYRKWETGQTREHELERDMAKDERFQAIVGKLEESGWSNELRLELVREKLRKHKLVNQTRPLTDRIWNNIRPALDEFFRTDIAVFLGRYRFCRNTAWFEALVTILRRQEQELSRELVFPAIVDIASWEPFRMIVEDLPLWEGFSSSLFDEALLLLPPFIRDWNNSRSDLVLEALRAAHVGATPAALVLSTSLFQCSRQDCIASRSVHSFPSILFHRCSNDTPRGPDWVSHPCSPRWDPKLMKYSSEPLSIQCHSTAVPATQTICQLFNLDPTTTTLDTMFKLNPLVECLTCKTEAGSRLFLRWTSVVDHPHYNNLNAASAGEEAIVLVQEQSVKERQPRSSRFRCRYCTFRALSMDDMNRHLATRHG</sequence>
<dbReference type="EMBL" id="JBAHYK010000175">
    <property type="protein sequence ID" value="KAL0577161.1"/>
    <property type="molecule type" value="Genomic_DNA"/>
</dbReference>
<dbReference type="InterPro" id="IPR001810">
    <property type="entry name" value="F-box_dom"/>
</dbReference>
<dbReference type="Proteomes" id="UP001465976">
    <property type="component" value="Unassembled WGS sequence"/>
</dbReference>
<dbReference type="SMART" id="SM00355">
    <property type="entry name" value="ZnF_C2H2"/>
    <property type="match status" value="2"/>
</dbReference>
<organism evidence="2 3">
    <name type="scientific">Marasmius crinis-equi</name>
    <dbReference type="NCBI Taxonomy" id="585013"/>
    <lineage>
        <taxon>Eukaryota</taxon>
        <taxon>Fungi</taxon>
        <taxon>Dikarya</taxon>
        <taxon>Basidiomycota</taxon>
        <taxon>Agaricomycotina</taxon>
        <taxon>Agaricomycetes</taxon>
        <taxon>Agaricomycetidae</taxon>
        <taxon>Agaricales</taxon>
        <taxon>Marasmiineae</taxon>
        <taxon>Marasmiaceae</taxon>
        <taxon>Marasmius</taxon>
    </lineage>
</organism>
<proteinExistence type="predicted"/>
<evidence type="ECO:0000313" key="3">
    <source>
        <dbReference type="Proteomes" id="UP001465976"/>
    </source>
</evidence>
<name>A0ABR3FPZ4_9AGAR</name>
<evidence type="ECO:0000313" key="2">
    <source>
        <dbReference type="EMBL" id="KAL0577161.1"/>
    </source>
</evidence>
<accession>A0ABR3FPZ4</accession>
<gene>
    <name evidence="2" type="ORF">V5O48_004838</name>
</gene>
<dbReference type="InterPro" id="IPR036047">
    <property type="entry name" value="F-box-like_dom_sf"/>
</dbReference>
<dbReference type="Pfam" id="PF00646">
    <property type="entry name" value="F-box"/>
    <property type="match status" value="2"/>
</dbReference>
<evidence type="ECO:0000259" key="1">
    <source>
        <dbReference type="PROSITE" id="PS50181"/>
    </source>
</evidence>
<dbReference type="SMART" id="SM00256">
    <property type="entry name" value="FBOX"/>
    <property type="match status" value="2"/>
</dbReference>
<dbReference type="PROSITE" id="PS50181">
    <property type="entry name" value="FBOX"/>
    <property type="match status" value="2"/>
</dbReference>
<keyword evidence="3" id="KW-1185">Reference proteome</keyword>
<protein>
    <recommendedName>
        <fullName evidence="1">F-box domain-containing protein</fullName>
    </recommendedName>
</protein>
<comment type="caution">
    <text evidence="2">The sequence shown here is derived from an EMBL/GenBank/DDBJ whole genome shotgun (WGS) entry which is preliminary data.</text>
</comment>
<dbReference type="SUPFAM" id="SSF81383">
    <property type="entry name" value="F-box domain"/>
    <property type="match status" value="1"/>
</dbReference>